<dbReference type="Gene3D" id="2.40.160.20">
    <property type="match status" value="1"/>
</dbReference>
<name>A0A1W1CP62_9ZZZZ</name>
<dbReference type="AlphaFoldDB" id="A0A1W1CP62"/>
<dbReference type="Pfam" id="PF13505">
    <property type="entry name" value="OMP_b-brl"/>
    <property type="match status" value="1"/>
</dbReference>
<protein>
    <submittedName>
        <fullName evidence="3">Putative outer membrane protein A</fullName>
    </submittedName>
</protein>
<dbReference type="InterPro" id="IPR027385">
    <property type="entry name" value="Beta-barrel_OMP"/>
</dbReference>
<keyword evidence="1" id="KW-0732">Signal</keyword>
<accession>A0A1W1CP62</accession>
<feature type="domain" description="Outer membrane protein beta-barrel" evidence="2">
    <location>
        <begin position="11"/>
        <end position="201"/>
    </location>
</feature>
<dbReference type="SUPFAM" id="SSF56925">
    <property type="entry name" value="OMPA-like"/>
    <property type="match status" value="1"/>
</dbReference>
<gene>
    <name evidence="3" type="ORF">MNB_SV-13-1064</name>
</gene>
<reference evidence="3" key="1">
    <citation type="submission" date="2016-10" db="EMBL/GenBank/DDBJ databases">
        <authorList>
            <person name="de Groot N.N."/>
        </authorList>
    </citation>
    <scope>NUCLEOTIDE SEQUENCE</scope>
</reference>
<proteinExistence type="predicted"/>
<evidence type="ECO:0000313" key="3">
    <source>
        <dbReference type="EMBL" id="SFV67596.1"/>
    </source>
</evidence>
<evidence type="ECO:0000256" key="1">
    <source>
        <dbReference type="ARBA" id="ARBA00022729"/>
    </source>
</evidence>
<evidence type="ECO:0000259" key="2">
    <source>
        <dbReference type="Pfam" id="PF13505"/>
    </source>
</evidence>
<dbReference type="EMBL" id="FPHM01000111">
    <property type="protein sequence ID" value="SFV67596.1"/>
    <property type="molecule type" value="Genomic_DNA"/>
</dbReference>
<dbReference type="InterPro" id="IPR011250">
    <property type="entry name" value="OMP/PagP_B-barrel"/>
</dbReference>
<organism evidence="3">
    <name type="scientific">hydrothermal vent metagenome</name>
    <dbReference type="NCBI Taxonomy" id="652676"/>
    <lineage>
        <taxon>unclassified sequences</taxon>
        <taxon>metagenomes</taxon>
        <taxon>ecological metagenomes</taxon>
    </lineage>
</organism>
<sequence length="201" mass="22762">MKKFNLSLIALFAMTTFSHSNALETPILNEFYIGGAYGLLGASYKEDMQGDIYAISSDESFPQAMLQMGYKINPYFAFEGRYFIGMNDQSWENTFDEGATAQIDTWAVYTKFMMPLGEPFNFYTLLGYSESTYRIEGEKIENGDDAYSGFSWGVGANVSFAEHFSVFVDYVALYDNYETNYRGNDSNVRIESVNIGASYTF</sequence>